<comment type="subcellular location">
    <subcellularLocation>
        <location evidence="1 16">Membrane</location>
        <topology evidence="1 16">Single-pass type I membrane protein</topology>
    </subcellularLocation>
</comment>
<evidence type="ECO:0000256" key="8">
    <source>
        <dbReference type="ARBA" id="ARBA00022889"/>
    </source>
</evidence>
<dbReference type="GO" id="GO:0005178">
    <property type="term" value="F:integrin binding"/>
    <property type="evidence" value="ECO:0007669"/>
    <property type="project" value="TreeGrafter"/>
</dbReference>
<dbReference type="SUPFAM" id="SSF53300">
    <property type="entry name" value="vWA-like"/>
    <property type="match status" value="1"/>
</dbReference>
<feature type="compositionally biased region" description="Basic and acidic residues" evidence="17">
    <location>
        <begin position="1153"/>
        <end position="1170"/>
    </location>
</feature>
<keyword evidence="4" id="KW-0479">Metal-binding</keyword>
<gene>
    <name evidence="21" type="primary">LOC103366539</name>
</gene>
<accession>A0A3B5AY51</accession>
<dbReference type="PRINTS" id="PR00453">
    <property type="entry name" value="VWFADOMAIN"/>
</dbReference>
<dbReference type="PANTHER" id="PTHR23220">
    <property type="entry name" value="INTEGRIN ALPHA"/>
    <property type="match status" value="1"/>
</dbReference>
<dbReference type="PRINTS" id="PR01185">
    <property type="entry name" value="INTEGRINA"/>
</dbReference>
<keyword evidence="5" id="KW-0732">Signal</keyword>
<feature type="compositionally biased region" description="Basic and acidic residues" evidence="17">
    <location>
        <begin position="1189"/>
        <end position="1204"/>
    </location>
</feature>
<dbReference type="GO" id="GO:0098609">
    <property type="term" value="P:cell-cell adhesion"/>
    <property type="evidence" value="ECO:0007669"/>
    <property type="project" value="TreeGrafter"/>
</dbReference>
<dbReference type="SUPFAM" id="SSF69318">
    <property type="entry name" value="Integrin alpha N-terminal domain"/>
    <property type="match status" value="1"/>
</dbReference>
<keyword evidence="11 16" id="KW-0472">Membrane</keyword>
<evidence type="ECO:0000313" key="21">
    <source>
        <dbReference type="RefSeq" id="XP_008292527.1"/>
    </source>
</evidence>
<evidence type="ECO:0000256" key="7">
    <source>
        <dbReference type="ARBA" id="ARBA00022837"/>
    </source>
</evidence>
<dbReference type="GO" id="GO:0046872">
    <property type="term" value="F:metal ion binding"/>
    <property type="evidence" value="ECO:0007669"/>
    <property type="project" value="UniProtKB-KW"/>
</dbReference>
<evidence type="ECO:0000256" key="10">
    <source>
        <dbReference type="ARBA" id="ARBA00023037"/>
    </source>
</evidence>
<evidence type="ECO:0000259" key="18">
    <source>
        <dbReference type="PROSITE" id="PS50234"/>
    </source>
</evidence>
<evidence type="ECO:0000256" key="5">
    <source>
        <dbReference type="ARBA" id="ARBA00022729"/>
    </source>
</evidence>
<dbReference type="Gene3D" id="2.60.40.1510">
    <property type="entry name" value="ntegrin, alpha v. Chain A, domain 3"/>
    <property type="match status" value="1"/>
</dbReference>
<evidence type="ECO:0000256" key="2">
    <source>
        <dbReference type="ARBA" id="ARBA00008054"/>
    </source>
</evidence>
<evidence type="ECO:0000256" key="17">
    <source>
        <dbReference type="SAM" id="MobiDB-lite"/>
    </source>
</evidence>
<dbReference type="PROSITE" id="PS51470">
    <property type="entry name" value="FG_GAP"/>
    <property type="match status" value="3"/>
</dbReference>
<dbReference type="GeneTree" id="ENSGT00940000154838"/>
<name>A0A3B5AY51_9TELE</name>
<dbReference type="Gene3D" id="2.60.40.1530">
    <property type="entry name" value="ntegrin, alpha v. Chain A, domain 4"/>
    <property type="match status" value="1"/>
</dbReference>
<keyword evidence="20" id="KW-1185">Reference proteome</keyword>
<keyword evidence="7" id="KW-0106">Calcium</keyword>
<keyword evidence="6" id="KW-0677">Repeat</keyword>
<dbReference type="InterPro" id="IPR002035">
    <property type="entry name" value="VWF_A"/>
</dbReference>
<evidence type="ECO:0000256" key="4">
    <source>
        <dbReference type="ARBA" id="ARBA00022723"/>
    </source>
</evidence>
<evidence type="ECO:0000313" key="19">
    <source>
        <dbReference type="Ensembl" id="ENSSPAP00000022729.1"/>
    </source>
</evidence>
<dbReference type="InterPro" id="IPR028994">
    <property type="entry name" value="Integrin_alpha_N"/>
</dbReference>
<evidence type="ECO:0000313" key="20">
    <source>
        <dbReference type="Proteomes" id="UP000694891"/>
    </source>
</evidence>
<dbReference type="Gene3D" id="2.60.40.1460">
    <property type="entry name" value="Integrin domains. Chain A, domain 2"/>
    <property type="match status" value="1"/>
</dbReference>
<dbReference type="GO" id="GO:0008305">
    <property type="term" value="C:integrin complex"/>
    <property type="evidence" value="ECO:0007669"/>
    <property type="project" value="InterPro"/>
</dbReference>
<dbReference type="Gene3D" id="2.130.10.130">
    <property type="entry name" value="Integrin alpha, N-terminal"/>
    <property type="match status" value="2"/>
</dbReference>
<evidence type="ECO:0000256" key="15">
    <source>
        <dbReference type="PROSITE-ProRule" id="PRU00803"/>
    </source>
</evidence>
<evidence type="ECO:0000256" key="13">
    <source>
        <dbReference type="ARBA" id="ARBA00023170"/>
    </source>
</evidence>
<dbReference type="GeneID" id="103366539"/>
<feature type="compositionally biased region" description="Polar residues" evidence="17">
    <location>
        <begin position="1143"/>
        <end position="1152"/>
    </location>
</feature>
<dbReference type="SMART" id="SM00191">
    <property type="entry name" value="Int_alpha"/>
    <property type="match status" value="4"/>
</dbReference>
<evidence type="ECO:0000256" key="9">
    <source>
        <dbReference type="ARBA" id="ARBA00022989"/>
    </source>
</evidence>
<dbReference type="RefSeq" id="XP_008292527.1">
    <property type="nucleotide sequence ID" value="XM_008294305.1"/>
</dbReference>
<feature type="repeat" description="FG-GAP" evidence="15">
    <location>
        <begin position="503"/>
        <end position="559"/>
    </location>
</feature>
<reference evidence="21" key="2">
    <citation type="submission" date="2025-04" db="UniProtKB">
        <authorList>
            <consortium name="RefSeq"/>
        </authorList>
    </citation>
    <scope>IDENTIFICATION</scope>
</reference>
<evidence type="ECO:0000256" key="3">
    <source>
        <dbReference type="ARBA" id="ARBA00022692"/>
    </source>
</evidence>
<keyword evidence="14" id="KW-0325">Glycoprotein</keyword>
<dbReference type="InterPro" id="IPR013649">
    <property type="entry name" value="Integrin_alpha_Ig-like_1"/>
</dbReference>
<evidence type="ECO:0000256" key="16">
    <source>
        <dbReference type="RuleBase" id="RU003762"/>
    </source>
</evidence>
<feature type="region of interest" description="Disordered" evidence="17">
    <location>
        <begin position="1140"/>
        <end position="1204"/>
    </location>
</feature>
<dbReference type="Gene3D" id="1.20.5.930">
    <property type="entry name" value="Bicelle-embedded integrin alpha(iib) transmembrane segment"/>
    <property type="match status" value="1"/>
</dbReference>
<dbReference type="Pfam" id="PF08441">
    <property type="entry name" value="Integrin_A_Ig_1"/>
    <property type="match status" value="1"/>
</dbReference>
<dbReference type="InterPro" id="IPR000413">
    <property type="entry name" value="Integrin_alpha"/>
</dbReference>
<keyword evidence="3 16" id="KW-0812">Transmembrane</keyword>
<feature type="repeat" description="FG-GAP" evidence="15">
    <location>
        <begin position="440"/>
        <end position="502"/>
    </location>
</feature>
<dbReference type="InterPro" id="IPR013517">
    <property type="entry name" value="FG-GAP"/>
</dbReference>
<dbReference type="AlphaFoldDB" id="A0A3B5AY51"/>
<comment type="similarity">
    <text evidence="2 16">Belongs to the integrin alpha chain family.</text>
</comment>
<dbReference type="GO" id="GO:0009897">
    <property type="term" value="C:external side of plasma membrane"/>
    <property type="evidence" value="ECO:0007669"/>
    <property type="project" value="TreeGrafter"/>
</dbReference>
<keyword evidence="9 16" id="KW-1133">Transmembrane helix</keyword>
<dbReference type="InterPro" id="IPR013519">
    <property type="entry name" value="Int_alpha_beta-p"/>
</dbReference>
<dbReference type="Ensembl" id="ENSSPAT00000023094.1">
    <property type="protein sequence ID" value="ENSSPAP00000022729.1"/>
    <property type="gene ID" value="ENSSPAG00000017164.1"/>
</dbReference>
<sequence length="1204" mass="133865">MQPRIYLLTYMVAAAATIPVALTFNIDTTKPVVSKGEQKDFFGYKVLQFASGGDKGIIVTAPLRLNGSGGIFKRNQEQTKWFSPNEHSLPNDTVVKHFGLSMAADPTGSRFTVCSPSVAHECYGNSYLNSICYNITHQFKQISSFTPAFKKCTKKTVDLVFLFDGSKSMTETEFEMNKVFILDIMKNLEGTSIKFAAVQFSSGLRKVFDFNDYQAGRAVAKLQKDGHMKSLTNTYKALNFVLNELIDNTAAGASPDATKVVVLITDGDPSDIDGNHIISRYDKKNIIRFVIGVKYANLDKFRAIASEPKDKNAFKIEDYNGLTGVLETFQNSIFNIEGTKVARAEDMTNEMSQSGFSVAFYEDTLILGSVGSNSWRGSLQQMQENKDEQIKDPEMTQDSYLGYSISVGRRNGVPLYFSGAPRFEHTGRVVLFINRGENWTTAQRIDGDQIGSYFGAELCSADVDSDGNTDFLLVGAPLFFEPLEKKEGRIYIYTLTDKMELESKMTVMAPSMGRFGTSISILADLNGDGLRDVAVGAPLDDDNRGVVYLYLGDRHNGIRKDCSQRIEGARIDSGMRFFGLAIDGDIDLGEDKLPDIVIGSQGTAVILSSRPVFNVSARLSFQPNEISTDKFDCLGSDGSLPLVTLTACFQMVEATNSKAASSKLNISYIIAVDPRRLISRGFLNETEKKARNRMSTFELENKELCFNHTVYMPKCVKDTLSPLSIKLEFSQPDGESAGAVLNVDSKNQSDVEIPFEKHCRKNDICIAELEVDFNFTSPTLVVAEDSYFHLFLKLSNNGDDSYETGFIITYPPGLSYSMTALVEATRPTLYDCNGVEGVLDKAKCGVSLPVYRSRSFATFNVSFRIMDDYDWNDTIYVTVDATSDNSNSTSPASKTKPVQVQYEIKTALTVSEDTITYLNFTAEDAEPKKILTIYRIDNIGFNDFPLTVSLFFPTELEHNFTMNNYQVFVGKNKTQCAPSADPKSEHCPPENACKAVVCDTFILEKNSRAEFQLLGDVQFRNLKQQAENLSFLKKYTGESGEVKFTSFIRVDYNKTRYVLDSKKQDSKDKPHKTGLNDPTMTMSKVRVEFTIHPNQMWIISTGVVLGLLLLIIITVIMFKLGCFKRKTQEYYQELDQEAASTAGVATNGSTSKPESDDKLPQSPEEKKLLEAGEEEEDAATKSPAAPTDEMTKKPEPHDESIECL</sequence>
<feature type="repeat" description="FG-GAP" evidence="15">
    <location>
        <begin position="564"/>
        <end position="624"/>
    </location>
</feature>
<reference evidence="19" key="1">
    <citation type="submission" date="2023-09" db="UniProtKB">
        <authorList>
            <consortium name="Ensembl"/>
        </authorList>
    </citation>
    <scope>IDENTIFICATION</scope>
</reference>
<keyword evidence="8 16" id="KW-0130">Cell adhesion</keyword>
<dbReference type="OrthoDB" id="5317514at2759"/>
<evidence type="ECO:0000256" key="1">
    <source>
        <dbReference type="ARBA" id="ARBA00004479"/>
    </source>
</evidence>
<evidence type="ECO:0000256" key="6">
    <source>
        <dbReference type="ARBA" id="ARBA00022737"/>
    </source>
</evidence>
<feature type="transmembrane region" description="Helical" evidence="16">
    <location>
        <begin position="1096"/>
        <end position="1118"/>
    </location>
</feature>
<dbReference type="InterPro" id="IPR048285">
    <property type="entry name" value="Integrin_alpha_Ig-like_2"/>
</dbReference>
<protein>
    <submittedName>
        <fullName evidence="19 21">Integrin alpha-X-like</fullName>
    </submittedName>
</protein>
<keyword evidence="10 16" id="KW-0401">Integrin</keyword>
<dbReference type="InterPro" id="IPR036465">
    <property type="entry name" value="vWFA_dom_sf"/>
</dbReference>
<evidence type="ECO:0000256" key="11">
    <source>
        <dbReference type="ARBA" id="ARBA00023136"/>
    </source>
</evidence>
<dbReference type="PANTHER" id="PTHR23220:SF84">
    <property type="entry name" value="INTEGRIN ALPHA-L"/>
    <property type="match status" value="1"/>
</dbReference>
<keyword evidence="13 16" id="KW-0675">Receptor</keyword>
<dbReference type="SMART" id="SM00327">
    <property type="entry name" value="VWA"/>
    <property type="match status" value="1"/>
</dbReference>
<dbReference type="SUPFAM" id="SSF69179">
    <property type="entry name" value="Integrin domains"/>
    <property type="match status" value="2"/>
</dbReference>
<dbReference type="STRING" id="144197.ENSSPAP00000022729"/>
<dbReference type="InterPro" id="IPR032695">
    <property type="entry name" value="Integrin_dom_sf"/>
</dbReference>
<dbReference type="Pfam" id="PF20805">
    <property type="entry name" value="Integrin_A_Ig_2"/>
    <property type="match status" value="1"/>
</dbReference>
<evidence type="ECO:0000256" key="12">
    <source>
        <dbReference type="ARBA" id="ARBA00023157"/>
    </source>
</evidence>
<dbReference type="Pfam" id="PF00092">
    <property type="entry name" value="VWA"/>
    <property type="match status" value="1"/>
</dbReference>
<dbReference type="GO" id="GO:0007229">
    <property type="term" value="P:integrin-mediated signaling pathway"/>
    <property type="evidence" value="ECO:0007669"/>
    <property type="project" value="UniProtKB-KW"/>
</dbReference>
<dbReference type="Pfam" id="PF01839">
    <property type="entry name" value="FG-GAP"/>
    <property type="match status" value="2"/>
</dbReference>
<evidence type="ECO:0000256" key="14">
    <source>
        <dbReference type="ARBA" id="ARBA00023180"/>
    </source>
</evidence>
<dbReference type="Proteomes" id="UP000694891">
    <property type="component" value="Unplaced"/>
</dbReference>
<proteinExistence type="inferred from homology"/>
<organism evidence="19">
    <name type="scientific">Stegastes partitus</name>
    <name type="common">bicolor damselfish</name>
    <dbReference type="NCBI Taxonomy" id="144197"/>
    <lineage>
        <taxon>Eukaryota</taxon>
        <taxon>Metazoa</taxon>
        <taxon>Chordata</taxon>
        <taxon>Craniata</taxon>
        <taxon>Vertebrata</taxon>
        <taxon>Euteleostomi</taxon>
        <taxon>Actinopterygii</taxon>
        <taxon>Neopterygii</taxon>
        <taxon>Teleostei</taxon>
        <taxon>Neoteleostei</taxon>
        <taxon>Acanthomorphata</taxon>
        <taxon>Ovalentaria</taxon>
        <taxon>Pomacentridae</taxon>
        <taxon>Stegastes</taxon>
    </lineage>
</organism>
<keyword evidence="12" id="KW-1015">Disulfide bond</keyword>
<dbReference type="GO" id="GO:0033627">
    <property type="term" value="P:cell adhesion mediated by integrin"/>
    <property type="evidence" value="ECO:0007669"/>
    <property type="project" value="TreeGrafter"/>
</dbReference>
<dbReference type="GO" id="GO:0007160">
    <property type="term" value="P:cell-matrix adhesion"/>
    <property type="evidence" value="ECO:0007669"/>
    <property type="project" value="TreeGrafter"/>
</dbReference>
<dbReference type="PROSITE" id="PS50234">
    <property type="entry name" value="VWFA"/>
    <property type="match status" value="1"/>
</dbReference>
<feature type="domain" description="VWFA" evidence="18">
    <location>
        <begin position="158"/>
        <end position="333"/>
    </location>
</feature>